<evidence type="ECO:0000313" key="1">
    <source>
        <dbReference type="Proteomes" id="UP000887576"/>
    </source>
</evidence>
<organism evidence="1 2">
    <name type="scientific">Panagrolaimus sp. JU765</name>
    <dbReference type="NCBI Taxonomy" id="591449"/>
    <lineage>
        <taxon>Eukaryota</taxon>
        <taxon>Metazoa</taxon>
        <taxon>Ecdysozoa</taxon>
        <taxon>Nematoda</taxon>
        <taxon>Chromadorea</taxon>
        <taxon>Rhabditida</taxon>
        <taxon>Tylenchina</taxon>
        <taxon>Panagrolaimomorpha</taxon>
        <taxon>Panagrolaimoidea</taxon>
        <taxon>Panagrolaimidae</taxon>
        <taxon>Panagrolaimus</taxon>
    </lineage>
</organism>
<sequence length="167" mass="19128">MTNTTNWLMRVDEIFHNRDGRFKAIGEGCPANSSTGQPMADFMPVTLRSQIPYKNDVPNIQFHDVLHLKTVIQKNNNPELFTKHDSVIDVIFRQGLNRHSWLNPPIRAFEWKIADVLNLPTPRSTPVVPLVVREVERPTMNISPKAIPENISNDDADFMIDRPCDLD</sequence>
<name>A0AC34QM35_9BILA</name>
<accession>A0AC34QM35</accession>
<proteinExistence type="predicted"/>
<dbReference type="WBParaSite" id="JU765_v2.g17479.t1">
    <property type="protein sequence ID" value="JU765_v2.g17479.t1"/>
    <property type="gene ID" value="JU765_v2.g17479"/>
</dbReference>
<protein>
    <submittedName>
        <fullName evidence="2">Uncharacterized protein</fullName>
    </submittedName>
</protein>
<evidence type="ECO:0000313" key="2">
    <source>
        <dbReference type="WBParaSite" id="JU765_v2.g17479.t1"/>
    </source>
</evidence>
<reference evidence="2" key="1">
    <citation type="submission" date="2022-11" db="UniProtKB">
        <authorList>
            <consortium name="WormBaseParasite"/>
        </authorList>
    </citation>
    <scope>IDENTIFICATION</scope>
</reference>
<dbReference type="Proteomes" id="UP000887576">
    <property type="component" value="Unplaced"/>
</dbReference>